<evidence type="ECO:0000256" key="3">
    <source>
        <dbReference type="ARBA" id="ARBA00022692"/>
    </source>
</evidence>
<evidence type="ECO:0000256" key="5">
    <source>
        <dbReference type="ARBA" id="ARBA00023136"/>
    </source>
</evidence>
<organism evidence="7">
    <name type="scientific">Candidatus Kentrum sp. MB</name>
    <dbReference type="NCBI Taxonomy" id="2138164"/>
    <lineage>
        <taxon>Bacteria</taxon>
        <taxon>Pseudomonadati</taxon>
        <taxon>Pseudomonadota</taxon>
        <taxon>Gammaproteobacteria</taxon>
        <taxon>Candidatus Kentrum</taxon>
    </lineage>
</organism>
<dbReference type="EMBL" id="CAADGH010000070">
    <property type="protein sequence ID" value="VFK76704.1"/>
    <property type="molecule type" value="Genomic_DNA"/>
</dbReference>
<feature type="transmembrane region" description="Helical" evidence="6">
    <location>
        <begin position="177"/>
        <end position="208"/>
    </location>
</feature>
<keyword evidence="5 6" id="KW-0472">Membrane</keyword>
<reference evidence="7" key="1">
    <citation type="submission" date="2019-02" db="EMBL/GenBank/DDBJ databases">
        <authorList>
            <person name="Gruber-Vodicka R. H."/>
            <person name="Seah K. B. B."/>
        </authorList>
    </citation>
    <scope>NUCLEOTIDE SEQUENCE</scope>
    <source>
        <strain evidence="7">BECK_BZ197</strain>
        <strain evidence="9">BECK_BZ198</strain>
        <strain evidence="8">BECK_BZ199</strain>
    </source>
</reference>
<feature type="transmembrane region" description="Helical" evidence="6">
    <location>
        <begin position="6"/>
        <end position="24"/>
    </location>
</feature>
<evidence type="ECO:0000256" key="2">
    <source>
        <dbReference type="ARBA" id="ARBA00009142"/>
    </source>
</evidence>
<comment type="similarity">
    <text evidence="2 6">Belongs to the 4-toluene sulfonate uptake permease (TSUP) (TC 2.A.102) family.</text>
</comment>
<keyword evidence="4 6" id="KW-1133">Transmembrane helix</keyword>
<name>A0A450XMH4_9GAMM</name>
<dbReference type="EMBL" id="CAADFQ010000071">
    <property type="protein sequence ID" value="VFK34419.1"/>
    <property type="molecule type" value="Genomic_DNA"/>
</dbReference>
<dbReference type="AlphaFoldDB" id="A0A450XMH4"/>
<evidence type="ECO:0000313" key="9">
    <source>
        <dbReference type="EMBL" id="VFK76704.1"/>
    </source>
</evidence>
<evidence type="ECO:0000256" key="1">
    <source>
        <dbReference type="ARBA" id="ARBA00004141"/>
    </source>
</evidence>
<comment type="subcellular location">
    <subcellularLocation>
        <location evidence="6">Cell membrane</location>
        <topology evidence="6">Multi-pass membrane protein</topology>
    </subcellularLocation>
    <subcellularLocation>
        <location evidence="1">Membrane</location>
        <topology evidence="1">Multi-pass membrane protein</topology>
    </subcellularLocation>
</comment>
<feature type="transmembrane region" description="Helical" evidence="6">
    <location>
        <begin position="214"/>
        <end position="235"/>
    </location>
</feature>
<dbReference type="PANTHER" id="PTHR43483:SF3">
    <property type="entry name" value="MEMBRANE TRANSPORTER PROTEIN HI_0806-RELATED"/>
    <property type="match status" value="1"/>
</dbReference>
<gene>
    <name evidence="7" type="ORF">BECKMB1821G_GA0114241_10658</name>
    <name evidence="9" type="ORF">BECKMB1821H_GA0114242_10708</name>
    <name evidence="8" type="ORF">BECKMB1821I_GA0114274_107114</name>
</gene>
<accession>A0A450XMH4</accession>
<dbReference type="PANTHER" id="PTHR43483">
    <property type="entry name" value="MEMBRANE TRANSPORTER PROTEIN HI_0806-RELATED"/>
    <property type="match status" value="1"/>
</dbReference>
<keyword evidence="3 6" id="KW-0812">Transmembrane</keyword>
<evidence type="ECO:0000256" key="4">
    <source>
        <dbReference type="ARBA" id="ARBA00022989"/>
    </source>
</evidence>
<feature type="transmembrane region" description="Helical" evidence="6">
    <location>
        <begin position="138"/>
        <end position="156"/>
    </location>
</feature>
<sequence length="300" mass="31628">MFDSETTVQLLVCIFVTAGLYITWLLVRHVRAKRESGHPITPRPIVLGISSAATFLDTLGIGSFAPTTSAFRQWRLVPDEHMPGTLNVGYVIPTLLVAAIYIQSISVDATTLIAMLVASVIGAWFGAGIVSHWPRRRIRIGMGIALLVAGLIMLLSQPQIALLPSGGEATGLHGLKLVVGVIGNFVLGALMTLGIGLYAPCMILVYFLGLSPAAAFPIMMGSCALLMPVASVRFLKAGSFSSGAVVGMALTGIPAVLVAALLVKSLPLVGLKWLVIVIVTYTAIALLRSARFKLSKEVAL</sequence>
<evidence type="ECO:0000313" key="8">
    <source>
        <dbReference type="EMBL" id="VFK34419.1"/>
    </source>
</evidence>
<dbReference type="EMBL" id="CAADFO010000065">
    <property type="protein sequence ID" value="VFK30449.1"/>
    <property type="molecule type" value="Genomic_DNA"/>
</dbReference>
<evidence type="ECO:0000256" key="6">
    <source>
        <dbReference type="RuleBase" id="RU363041"/>
    </source>
</evidence>
<feature type="transmembrane region" description="Helical" evidence="6">
    <location>
        <begin position="242"/>
        <end position="263"/>
    </location>
</feature>
<feature type="transmembrane region" description="Helical" evidence="6">
    <location>
        <begin position="109"/>
        <end position="132"/>
    </location>
</feature>
<feature type="transmembrane region" description="Helical" evidence="6">
    <location>
        <begin position="85"/>
        <end position="102"/>
    </location>
</feature>
<dbReference type="GO" id="GO:0005886">
    <property type="term" value="C:plasma membrane"/>
    <property type="evidence" value="ECO:0007669"/>
    <property type="project" value="UniProtKB-SubCell"/>
</dbReference>
<proteinExistence type="inferred from homology"/>
<keyword evidence="6" id="KW-1003">Cell membrane</keyword>
<evidence type="ECO:0000313" key="7">
    <source>
        <dbReference type="EMBL" id="VFK30449.1"/>
    </source>
</evidence>
<protein>
    <recommendedName>
        <fullName evidence="6">Probable membrane transporter protein</fullName>
    </recommendedName>
</protein>
<dbReference type="InterPro" id="IPR002781">
    <property type="entry name" value="TM_pro_TauE-like"/>
</dbReference>
<feature type="transmembrane region" description="Helical" evidence="6">
    <location>
        <begin position="269"/>
        <end position="287"/>
    </location>
</feature>
<dbReference type="Pfam" id="PF01925">
    <property type="entry name" value="TauE"/>
    <property type="match status" value="1"/>
</dbReference>